<dbReference type="AlphaFoldDB" id="A0A2T5US52"/>
<dbReference type="InterPro" id="IPR036291">
    <property type="entry name" value="NAD(P)-bd_dom_sf"/>
</dbReference>
<dbReference type="SUPFAM" id="SSF51735">
    <property type="entry name" value="NAD(P)-binding Rossmann-fold domains"/>
    <property type="match status" value="1"/>
</dbReference>
<dbReference type="GO" id="GO:0016020">
    <property type="term" value="C:membrane"/>
    <property type="evidence" value="ECO:0007669"/>
    <property type="project" value="TreeGrafter"/>
</dbReference>
<evidence type="ECO:0000313" key="4">
    <source>
        <dbReference type="EMBL" id="PTW54332.1"/>
    </source>
</evidence>
<dbReference type="Gene3D" id="3.40.50.720">
    <property type="entry name" value="NAD(P)-binding Rossmann-like Domain"/>
    <property type="match status" value="1"/>
</dbReference>
<comment type="similarity">
    <text evidence="1 3">Belongs to the short-chain dehydrogenases/reductases (SDR) family.</text>
</comment>
<organism evidence="4 5">
    <name type="scientific">Breoghania corrubedonensis</name>
    <dbReference type="NCBI Taxonomy" id="665038"/>
    <lineage>
        <taxon>Bacteria</taxon>
        <taxon>Pseudomonadati</taxon>
        <taxon>Pseudomonadota</taxon>
        <taxon>Alphaproteobacteria</taxon>
        <taxon>Hyphomicrobiales</taxon>
        <taxon>Stappiaceae</taxon>
        <taxon>Breoghania</taxon>
    </lineage>
</organism>
<protein>
    <submittedName>
        <fullName evidence="4">Short-subunit dehydrogenase</fullName>
    </submittedName>
</protein>
<dbReference type="PRINTS" id="PR00081">
    <property type="entry name" value="GDHRDH"/>
</dbReference>
<sequence>MKQTQAQWKTVWITGASSGIGLELARLFDDRADHVAVSARSSDKLVDLAANATNIHGYAVDVTDAEAVSACVSEVEDRGGNIDLAVLNAGAWALMSVDEFDLAAVRTGVEVNFMGVMNALNALLPRMLARGRGHIAIVASVAGYRGLPRSLAYGPTKAALINLAETLNTELAPRGIMVSVVNPGFVDTPMTRDNPFPMPGLIGARQAAEYIVSGLERGKFEIAFPRFFAAQMKLLRLLPNWLYFRAIGAFILKG</sequence>
<dbReference type="Proteomes" id="UP000244081">
    <property type="component" value="Unassembled WGS sequence"/>
</dbReference>
<comment type="caution">
    <text evidence="4">The sequence shown here is derived from an EMBL/GenBank/DDBJ whole genome shotgun (WGS) entry which is preliminary data.</text>
</comment>
<dbReference type="Pfam" id="PF00106">
    <property type="entry name" value="adh_short"/>
    <property type="match status" value="1"/>
</dbReference>
<evidence type="ECO:0000256" key="1">
    <source>
        <dbReference type="ARBA" id="ARBA00006484"/>
    </source>
</evidence>
<dbReference type="InterPro" id="IPR002347">
    <property type="entry name" value="SDR_fam"/>
</dbReference>
<dbReference type="PRINTS" id="PR00080">
    <property type="entry name" value="SDRFAMILY"/>
</dbReference>
<dbReference type="GO" id="GO:0016491">
    <property type="term" value="F:oxidoreductase activity"/>
    <property type="evidence" value="ECO:0007669"/>
    <property type="project" value="UniProtKB-KW"/>
</dbReference>
<evidence type="ECO:0000256" key="3">
    <source>
        <dbReference type="RuleBase" id="RU000363"/>
    </source>
</evidence>
<dbReference type="PANTHER" id="PTHR44196:SF1">
    <property type="entry name" value="DEHYDROGENASE_REDUCTASE SDR FAMILY MEMBER 7B"/>
    <property type="match status" value="1"/>
</dbReference>
<keyword evidence="2" id="KW-0560">Oxidoreductase</keyword>
<evidence type="ECO:0000313" key="5">
    <source>
        <dbReference type="Proteomes" id="UP000244081"/>
    </source>
</evidence>
<gene>
    <name evidence="4" type="ORF">C8N35_11413</name>
</gene>
<dbReference type="RefSeq" id="WP_107991956.1">
    <property type="nucleotide sequence ID" value="NZ_QAYG01000014.1"/>
</dbReference>
<evidence type="ECO:0000256" key="2">
    <source>
        <dbReference type="ARBA" id="ARBA00023002"/>
    </source>
</evidence>
<name>A0A2T5US52_9HYPH</name>
<reference evidence="4 5" key="1">
    <citation type="submission" date="2018-04" db="EMBL/GenBank/DDBJ databases">
        <title>Genomic Encyclopedia of Archaeal and Bacterial Type Strains, Phase II (KMG-II): from individual species to whole genera.</title>
        <authorList>
            <person name="Goeker M."/>
        </authorList>
    </citation>
    <scope>NUCLEOTIDE SEQUENCE [LARGE SCALE GENOMIC DNA]</scope>
    <source>
        <strain evidence="4 5">DSM 23382</strain>
    </source>
</reference>
<proteinExistence type="inferred from homology"/>
<keyword evidence="5" id="KW-1185">Reference proteome</keyword>
<accession>A0A2T5US52</accession>
<dbReference type="OrthoDB" id="335726at2"/>
<dbReference type="EMBL" id="QAYG01000014">
    <property type="protein sequence ID" value="PTW54332.1"/>
    <property type="molecule type" value="Genomic_DNA"/>
</dbReference>
<dbReference type="PANTHER" id="PTHR44196">
    <property type="entry name" value="DEHYDROGENASE/REDUCTASE SDR FAMILY MEMBER 7B"/>
    <property type="match status" value="1"/>
</dbReference>